<dbReference type="Proteomes" id="UP000295684">
    <property type="component" value="Unassembled WGS sequence"/>
</dbReference>
<evidence type="ECO:0000259" key="1">
    <source>
        <dbReference type="Pfam" id="PF15639"/>
    </source>
</evidence>
<dbReference type="PROSITE" id="PS51257">
    <property type="entry name" value="PROKAR_LIPOPROTEIN"/>
    <property type="match status" value="1"/>
</dbReference>
<protein>
    <submittedName>
        <fullName evidence="2">Zincin-like metallopeptidase toxin 3 of polymorphic toxin system</fullName>
    </submittedName>
</protein>
<organism evidence="2 3">
    <name type="scientific">Pedobacter psychrotolerans</name>
    <dbReference type="NCBI Taxonomy" id="1843235"/>
    <lineage>
        <taxon>Bacteria</taxon>
        <taxon>Pseudomonadati</taxon>
        <taxon>Bacteroidota</taxon>
        <taxon>Sphingobacteriia</taxon>
        <taxon>Sphingobacteriales</taxon>
        <taxon>Sphingobacteriaceae</taxon>
        <taxon>Pedobacter</taxon>
    </lineage>
</organism>
<comment type="caution">
    <text evidence="2">The sequence shown here is derived from an EMBL/GenBank/DDBJ whole genome shotgun (WGS) entry which is preliminary data.</text>
</comment>
<dbReference type="EMBL" id="SLWO01000008">
    <property type="protein sequence ID" value="TCO20573.1"/>
    <property type="molecule type" value="Genomic_DNA"/>
</dbReference>
<evidence type="ECO:0000313" key="2">
    <source>
        <dbReference type="EMBL" id="TCO20573.1"/>
    </source>
</evidence>
<dbReference type="InterPro" id="IPR028913">
    <property type="entry name" value="Tox-MPTase3_dom"/>
</dbReference>
<feature type="domain" description="Tox-MPTase3" evidence="1">
    <location>
        <begin position="295"/>
        <end position="426"/>
    </location>
</feature>
<reference evidence="2 3" key="1">
    <citation type="submission" date="2019-03" db="EMBL/GenBank/DDBJ databases">
        <title>Genomic Encyclopedia of Type Strains, Phase IV (KMG-IV): sequencing the most valuable type-strain genomes for metagenomic binning, comparative biology and taxonomic classification.</title>
        <authorList>
            <person name="Goeker M."/>
        </authorList>
    </citation>
    <scope>NUCLEOTIDE SEQUENCE [LARGE SCALE GENOMIC DNA]</scope>
    <source>
        <strain evidence="2 3">DSM 103236</strain>
    </source>
</reference>
<sequence length="446" mass="49796">MKNTFSFLKQYGLALSLLFIISILIYSCKKDRDTPAVSSLTLSELQSWYTLNSKMNSESHFKTMKPKWESVFVNEQADQTIYELNLENPDQIFQVVNSSNDVKEESINKNIIKLLLFKNKNSPTINYGVYVSILNEGNQINLTELHYKDMDKLTGKVMYFNFDGIFSNGWNYIAGKAITSITPISETAYINAKLDQLSARQLNKFTDKERLQREISGDCNGTITDYGVACAGVEGYMECKIYEKGTSFFSGCGGGNGTVGGGGYTGSGSTGGQQGGGSGSSGNNINNFILDKATQNKFPKFSELIKKLESFVANDQKVLNALIQWSGYNKEQIIEKVKFGNGPTIVVKELTGKYGYFDRNENPNVINIDESWVKGLESANLLETKQATGFFLAVTVLHEFVHQARAANGLDRSYEYGYGFENSAFGLKIEDDGITPFNYRFRLYKK</sequence>
<name>A0A4R2H4J9_9SPHI</name>
<gene>
    <name evidence="2" type="ORF">EV200_10813</name>
</gene>
<dbReference type="AlphaFoldDB" id="A0A4R2H4J9"/>
<evidence type="ECO:0000313" key="3">
    <source>
        <dbReference type="Proteomes" id="UP000295684"/>
    </source>
</evidence>
<accession>A0A4R2H4J9</accession>
<dbReference type="Pfam" id="PF15639">
    <property type="entry name" value="Tox-MPTase3"/>
    <property type="match status" value="1"/>
</dbReference>
<proteinExistence type="predicted"/>